<name>A0A6J4JV04_9ACTN</name>
<dbReference type="CDD" id="cd06587">
    <property type="entry name" value="VOC"/>
    <property type="match status" value="1"/>
</dbReference>
<accession>A0A6J4JV04</accession>
<dbReference type="EMBL" id="CADCTP010000396">
    <property type="protein sequence ID" value="CAA9287937.1"/>
    <property type="molecule type" value="Genomic_DNA"/>
</dbReference>
<proteinExistence type="predicted"/>
<feature type="domain" description="VOC" evidence="1">
    <location>
        <begin position="8"/>
        <end position="133"/>
    </location>
</feature>
<dbReference type="GO" id="GO:0050077">
    <property type="term" value="F:maleylpyruvate isomerase activity"/>
    <property type="evidence" value="ECO:0007669"/>
    <property type="project" value="UniProtKB-EC"/>
</dbReference>
<dbReference type="GO" id="GO:0046872">
    <property type="term" value="F:metal ion binding"/>
    <property type="evidence" value="ECO:0007669"/>
    <property type="project" value="InterPro"/>
</dbReference>
<dbReference type="NCBIfam" id="TIGR03083">
    <property type="entry name" value="maleylpyruvate isomerase family mycothiol-dependent enzyme"/>
    <property type="match status" value="1"/>
</dbReference>
<dbReference type="SUPFAM" id="SSF54593">
    <property type="entry name" value="Glyoxalase/Bleomycin resistance protein/Dihydroxybiphenyl dioxygenase"/>
    <property type="match status" value="1"/>
</dbReference>
<gene>
    <name evidence="2" type="ORF">AVDCRST_MAG41-4129</name>
</gene>
<dbReference type="Pfam" id="PF18029">
    <property type="entry name" value="Glyoxalase_6"/>
    <property type="match status" value="1"/>
</dbReference>
<sequence>MLEVTLVTLRQVVLDTPDVRGTAEFYRRLLGFAYRPGDETGEHDWLVLRAPDGVRALAFQQVPDLPRPTWPEGPRPQMLHLDLTVATTAALDAAHRRVLELGGRLLADRSGDPTEPLRVYADPAGHPFCVFVAETGPPVDTIGAVRAAHGRLHATLDGLTDEVARRPSRLPGWTVGHVLTHLARNADSVTRRLAAAVEGRVVDQYPGGSAGRAAEIEAGAARPAAELVADLRAADDAVDELFGAVPAPVWGRPVRARGQEVPAVRLAYSRWREVEVHHVDLGLAYAPADWPAGLVERMLPELLAGLPGRAGAAGLAAWLLDRSPAPDLRGWDD</sequence>
<protein>
    <submittedName>
        <fullName evidence="2">Maleylpyruvate isomerase, mycothiol-dependent</fullName>
        <ecNumber evidence="2">5.2.1.4</ecNumber>
    </submittedName>
</protein>
<keyword evidence="2" id="KW-0413">Isomerase</keyword>
<dbReference type="PANTHER" id="PTHR35908">
    <property type="entry name" value="HYPOTHETICAL FUSION PROTEIN"/>
    <property type="match status" value="1"/>
</dbReference>
<dbReference type="AlphaFoldDB" id="A0A6J4JV04"/>
<keyword evidence="2" id="KW-0670">Pyruvate</keyword>
<dbReference type="InterPro" id="IPR037523">
    <property type="entry name" value="VOC_core"/>
</dbReference>
<dbReference type="Gene3D" id="3.10.180.10">
    <property type="entry name" value="2,3-Dihydroxybiphenyl 1,2-Dioxygenase, domain 1"/>
    <property type="match status" value="1"/>
</dbReference>
<dbReference type="PANTHER" id="PTHR35908:SF1">
    <property type="entry name" value="CONSERVED PROTEIN"/>
    <property type="match status" value="1"/>
</dbReference>
<dbReference type="InterPro" id="IPR017517">
    <property type="entry name" value="Maleyloyr_isom"/>
</dbReference>
<evidence type="ECO:0000259" key="1">
    <source>
        <dbReference type="PROSITE" id="PS51819"/>
    </source>
</evidence>
<organism evidence="2">
    <name type="scientific">uncultured Mycobacteriales bacterium</name>
    <dbReference type="NCBI Taxonomy" id="581187"/>
    <lineage>
        <taxon>Bacteria</taxon>
        <taxon>Bacillati</taxon>
        <taxon>Actinomycetota</taxon>
        <taxon>Actinomycetes</taxon>
        <taxon>Mycobacteriales</taxon>
        <taxon>environmental samples</taxon>
    </lineage>
</organism>
<dbReference type="InterPro" id="IPR034660">
    <property type="entry name" value="DinB/YfiT-like"/>
</dbReference>
<evidence type="ECO:0000313" key="2">
    <source>
        <dbReference type="EMBL" id="CAA9287937.1"/>
    </source>
</evidence>
<dbReference type="InterPro" id="IPR024344">
    <property type="entry name" value="MDMPI_metal-binding"/>
</dbReference>
<reference evidence="2" key="1">
    <citation type="submission" date="2020-02" db="EMBL/GenBank/DDBJ databases">
        <authorList>
            <person name="Meier V. D."/>
        </authorList>
    </citation>
    <scope>NUCLEOTIDE SEQUENCE</scope>
    <source>
        <strain evidence="2">AVDCRST_MAG41</strain>
    </source>
</reference>
<dbReference type="Gene3D" id="1.20.120.450">
    <property type="entry name" value="dinb family like domain"/>
    <property type="match status" value="1"/>
</dbReference>
<dbReference type="InterPro" id="IPR029068">
    <property type="entry name" value="Glyas_Bleomycin-R_OHBP_Dase"/>
</dbReference>
<dbReference type="Pfam" id="PF11716">
    <property type="entry name" value="MDMPI_N"/>
    <property type="match status" value="1"/>
</dbReference>
<dbReference type="PROSITE" id="PS51819">
    <property type="entry name" value="VOC"/>
    <property type="match status" value="1"/>
</dbReference>
<dbReference type="EC" id="5.2.1.4" evidence="2"/>
<dbReference type="InterPro" id="IPR041581">
    <property type="entry name" value="Glyoxalase_6"/>
</dbReference>
<dbReference type="SUPFAM" id="SSF109854">
    <property type="entry name" value="DinB/YfiT-like putative metalloenzymes"/>
    <property type="match status" value="1"/>
</dbReference>